<dbReference type="RefSeq" id="WP_052591874.1">
    <property type="nucleotide sequence ID" value="NZ_CP011112.1"/>
</dbReference>
<accession>A0A0K1JII5</accession>
<dbReference type="GO" id="GO:0005737">
    <property type="term" value="C:cytoplasm"/>
    <property type="evidence" value="ECO:0007669"/>
    <property type="project" value="InterPro"/>
</dbReference>
<dbReference type="PANTHER" id="PTHR37840">
    <property type="entry name" value="L-FUCOSE ISOMERASE"/>
    <property type="match status" value="1"/>
</dbReference>
<dbReference type="SUPFAM" id="SSF53743">
    <property type="entry name" value="FucI/AraA N-terminal and middle domains"/>
    <property type="match status" value="1"/>
</dbReference>
<reference evidence="3 4" key="1">
    <citation type="submission" date="2015-03" db="EMBL/GenBank/DDBJ databases">
        <title>Luteipulveratus halotolerans sp. nov., a novel actinobacterium (Dermacoccaceae) from Sarawak, Malaysia.</title>
        <authorList>
            <person name="Juboi H."/>
            <person name="Basik A."/>
            <person name="Shamsul S.S."/>
            <person name="Arnold P."/>
            <person name="Schmitt E.K."/>
            <person name="Sanglier J.-J."/>
            <person name="Yeo T."/>
        </authorList>
    </citation>
    <scope>NUCLEOTIDE SEQUENCE [LARGE SCALE GENOMIC DNA]</scope>
    <source>
        <strain evidence="3 4">MN07-A0370</strain>
    </source>
</reference>
<organism evidence="3 4">
    <name type="scientific">Luteipulveratus mongoliensis</name>
    <dbReference type="NCBI Taxonomy" id="571913"/>
    <lineage>
        <taxon>Bacteria</taxon>
        <taxon>Bacillati</taxon>
        <taxon>Actinomycetota</taxon>
        <taxon>Actinomycetes</taxon>
        <taxon>Micrococcales</taxon>
        <taxon>Dermacoccaceae</taxon>
        <taxon>Luteipulveratus</taxon>
    </lineage>
</organism>
<evidence type="ECO:0000256" key="1">
    <source>
        <dbReference type="ARBA" id="ARBA00023235"/>
    </source>
</evidence>
<keyword evidence="4" id="KW-1185">Reference proteome</keyword>
<dbReference type="STRING" id="571913.VV02_12680"/>
<proteinExistence type="predicted"/>
<dbReference type="PATRIC" id="fig|571913.6.peg.2582"/>
<dbReference type="GO" id="GO:0042355">
    <property type="term" value="P:L-fucose catabolic process"/>
    <property type="evidence" value="ECO:0007669"/>
    <property type="project" value="TreeGrafter"/>
</dbReference>
<dbReference type="KEGG" id="lmoi:VV02_12680"/>
<name>A0A0K1JII5_9MICO</name>
<dbReference type="GO" id="GO:0019571">
    <property type="term" value="P:D-arabinose catabolic process"/>
    <property type="evidence" value="ECO:0007669"/>
    <property type="project" value="TreeGrafter"/>
</dbReference>
<gene>
    <name evidence="3" type="ORF">VV02_12680</name>
</gene>
<dbReference type="GO" id="GO:0008790">
    <property type="term" value="F:arabinose isomerase activity"/>
    <property type="evidence" value="ECO:0007669"/>
    <property type="project" value="TreeGrafter"/>
</dbReference>
<dbReference type="PANTHER" id="PTHR37840:SF1">
    <property type="entry name" value="L-FUCOSE ISOMERASE"/>
    <property type="match status" value="1"/>
</dbReference>
<dbReference type="EMBL" id="CP011112">
    <property type="protein sequence ID" value="AKU16516.1"/>
    <property type="molecule type" value="Genomic_DNA"/>
</dbReference>
<evidence type="ECO:0000313" key="3">
    <source>
        <dbReference type="EMBL" id="AKU16516.1"/>
    </source>
</evidence>
<protein>
    <submittedName>
        <fullName evidence="3">Fucose isomerase</fullName>
    </submittedName>
</protein>
<dbReference type="OrthoDB" id="102178at2"/>
<dbReference type="GO" id="GO:0008736">
    <property type="term" value="F:L-fucose isomerase activity"/>
    <property type="evidence" value="ECO:0007669"/>
    <property type="project" value="InterPro"/>
</dbReference>
<dbReference type="InterPro" id="IPR005763">
    <property type="entry name" value="Fucose_isomerase"/>
</dbReference>
<dbReference type="AlphaFoldDB" id="A0A0K1JII5"/>
<sequence length="544" mass="59946">MTTYTLPELREPVQSEPGVVWTVASGDLRPAANETCWPVQQKLESDLRTAVEQLGWKVQRGHEPDEVKKHGFIDSQRAGIEVFKKIPKDVPLVVVEGVWQYSHHVLAGLRDHQGPILLVANWEGEFPGLVGLLGLSGSLTKAGVKYSSLWSKDFTDQWAIDGLKTWLETGELEHDLSHVRDLPQLPDNAETQLGRALAGQLRTEKAIAGVFDEGCMGMYNAIFDDELINPLGIYKERLSQSALVAEMKKVTDEEAQAVHQWLLDAGMTFHLGEDEATELTLAQLMSQYRMYIAALRIADDFGLDAVGIQYQQGLKDTVPASDLAEGLLNNVERPPVLSRDGSHELYAGAPLPHFNEVDWGVAVDALTTNRIWTAMGLDPATTLHDIRWGEDYDDQFVWVMEISGSVPAAHNGGYDKSYSMRQPPMFFPLGGGTLSGVSKPGEIVWSRVFIMDGVLHVDLGRGSAIELPAEETQRRLDATNPQWPIMHAVLHGVGRDQLMARHKANHLSVVYAPDAATADKAITAKAAFFAELGLQVHLCGEVKI</sequence>
<evidence type="ECO:0000313" key="4">
    <source>
        <dbReference type="Proteomes" id="UP000066480"/>
    </source>
</evidence>
<dbReference type="Proteomes" id="UP000066480">
    <property type="component" value="Chromosome"/>
</dbReference>
<dbReference type="GO" id="GO:0030145">
    <property type="term" value="F:manganese ion binding"/>
    <property type="evidence" value="ECO:0007669"/>
    <property type="project" value="InterPro"/>
</dbReference>
<keyword evidence="2" id="KW-0119">Carbohydrate metabolism</keyword>
<dbReference type="InterPro" id="IPR009015">
    <property type="entry name" value="Fucose_isomerase_N/cen_sf"/>
</dbReference>
<evidence type="ECO:0000256" key="2">
    <source>
        <dbReference type="ARBA" id="ARBA00023277"/>
    </source>
</evidence>
<keyword evidence="1 3" id="KW-0413">Isomerase</keyword>